<evidence type="ECO:0008006" key="3">
    <source>
        <dbReference type="Google" id="ProtNLM"/>
    </source>
</evidence>
<reference evidence="1 2" key="1">
    <citation type="journal article" date="2011" name="J. Bacteriol.">
        <title>Genome sequence of the algicidal bacterium Kordia algicida OT-1.</title>
        <authorList>
            <person name="Lee H.S."/>
            <person name="Kang S.G."/>
            <person name="Kwon K.K."/>
            <person name="Lee J.H."/>
            <person name="Kim S.J."/>
        </authorList>
    </citation>
    <scope>NUCLEOTIDE SEQUENCE [LARGE SCALE GENOMIC DNA]</scope>
    <source>
        <strain evidence="1 2">OT-1</strain>
    </source>
</reference>
<dbReference type="HOGENOM" id="CLU_148632_0_0_10"/>
<dbReference type="Proteomes" id="UP000002945">
    <property type="component" value="Unassembled WGS sequence"/>
</dbReference>
<proteinExistence type="predicted"/>
<protein>
    <recommendedName>
        <fullName evidence="3">Lipoprotein</fullName>
    </recommendedName>
</protein>
<comment type="caution">
    <text evidence="1">The sequence shown here is derived from an EMBL/GenBank/DDBJ whole genome shotgun (WGS) entry which is preliminary data.</text>
</comment>
<dbReference type="STRING" id="391587.KAOT1_18772"/>
<dbReference type="RefSeq" id="WP_007096286.1">
    <property type="nucleotide sequence ID" value="NZ_CP142125.1"/>
</dbReference>
<dbReference type="PROSITE" id="PS51257">
    <property type="entry name" value="PROKAR_LIPOPROTEIN"/>
    <property type="match status" value="1"/>
</dbReference>
<gene>
    <name evidence="1" type="ORF">KAOT1_18772</name>
</gene>
<sequence>MKKIYFVFVACLLMLSCKNENKSNNETANETTETKGYTETTTVGNNYETFSGMFLYLEADKAAVLQTAGSKIYGVVVNDQMYALNEKCKDYKTAEHTMVPVIVRGEKKPNPVENAWKEVIEIKQIVSVQKPNEGDNGTIIIKSNQ</sequence>
<evidence type="ECO:0000313" key="2">
    <source>
        <dbReference type="Proteomes" id="UP000002945"/>
    </source>
</evidence>
<dbReference type="AlphaFoldDB" id="A9DNN5"/>
<dbReference type="eggNOG" id="ENOG5032ZXJ">
    <property type="taxonomic scope" value="Bacteria"/>
</dbReference>
<organism evidence="1 2">
    <name type="scientific">Kordia algicida OT-1</name>
    <dbReference type="NCBI Taxonomy" id="391587"/>
    <lineage>
        <taxon>Bacteria</taxon>
        <taxon>Pseudomonadati</taxon>
        <taxon>Bacteroidota</taxon>
        <taxon>Flavobacteriia</taxon>
        <taxon>Flavobacteriales</taxon>
        <taxon>Flavobacteriaceae</taxon>
        <taxon>Kordia</taxon>
    </lineage>
</organism>
<dbReference type="OrthoDB" id="1143948at2"/>
<accession>A9DNN5</accession>
<dbReference type="EMBL" id="ABIB01000002">
    <property type="protein sequence ID" value="EDP97235.1"/>
    <property type="molecule type" value="Genomic_DNA"/>
</dbReference>
<keyword evidence="2" id="KW-1185">Reference proteome</keyword>
<name>A9DNN5_9FLAO</name>
<evidence type="ECO:0000313" key="1">
    <source>
        <dbReference type="EMBL" id="EDP97235.1"/>
    </source>
</evidence>